<comment type="caution">
    <text evidence="1">The sequence shown here is derived from an EMBL/GenBank/DDBJ whole genome shotgun (WGS) entry which is preliminary data.</text>
</comment>
<gene>
    <name evidence="1" type="ORF">AN2V17_13810</name>
</gene>
<protein>
    <submittedName>
        <fullName evidence="1">FAD-dependent oxidoreductase</fullName>
    </submittedName>
</protein>
<reference evidence="1" key="1">
    <citation type="submission" date="2023-09" db="EMBL/GenBank/DDBJ databases">
        <title>Vallitalea sediminicola and Vallitalea maricola sp. nov., anaerobic bacteria isolated from marine sediment.</title>
        <authorList>
            <person name="Hirano S."/>
            <person name="Maeda A."/>
            <person name="Terahara T."/>
            <person name="Mori K."/>
            <person name="Hamada M."/>
            <person name="Matsumoto R."/>
            <person name="Kobayashi T."/>
        </authorList>
    </citation>
    <scope>NUCLEOTIDE SEQUENCE</scope>
    <source>
        <strain evidence="1">AN17-2</strain>
    </source>
</reference>
<evidence type="ECO:0000313" key="2">
    <source>
        <dbReference type="Proteomes" id="UP001374599"/>
    </source>
</evidence>
<dbReference type="EMBL" id="BTPU01000020">
    <property type="protein sequence ID" value="GMQ62150.1"/>
    <property type="molecule type" value="Genomic_DNA"/>
</dbReference>
<dbReference type="Proteomes" id="UP001374599">
    <property type="component" value="Unassembled WGS sequence"/>
</dbReference>
<sequence length="450" mass="49830">MEIIQYKQEIPITDEVDIIVLGAGPAGFGAAYSAAKQGKKVMLVEQSGMVGGVATSGLMSHWTGNTKGGLYEELIERAYSFEREINKSIIKEDMIKVRAEKSSLCPQQIINPETLKVVLLRMLEEVGVILRLYTFAMDVHLNEQKDRIQGVLLTSKSGIEMIKATIVIDATGDGDIAYKAGVPFTKGREKDGRMQPVTIMFKMAGVDMSKVKYVYGFEESYEIEAGDLQTIAKQVLKAPAGHVLIYPSTLPDVVTINMTNCIDIDGTDAKDLTKGERVCRYQIQDITHFLRDYVPGFKNAYVMDSASILGVRETRHFKGISMMTEEIILEAKKLEDWLVKDAHFNFDIHNLTGAGLDKDGVQQEFSQSKGYCIPYGCFVVEKINNLLLAGRMISGTHKAHSNYRVMPICVNMGEGVGVAASLAIDVNSSVKDVNIKEIQKILMNTEPNFM</sequence>
<evidence type="ECO:0000313" key="1">
    <source>
        <dbReference type="EMBL" id="GMQ62150.1"/>
    </source>
</evidence>
<keyword evidence="2" id="KW-1185">Reference proteome</keyword>
<organism evidence="1 2">
    <name type="scientific">Vallitalea maricola</name>
    <dbReference type="NCBI Taxonomy" id="3074433"/>
    <lineage>
        <taxon>Bacteria</taxon>
        <taxon>Bacillati</taxon>
        <taxon>Bacillota</taxon>
        <taxon>Clostridia</taxon>
        <taxon>Lachnospirales</taxon>
        <taxon>Vallitaleaceae</taxon>
        <taxon>Vallitalea</taxon>
    </lineage>
</organism>
<accession>A0ACB5UHU2</accession>
<name>A0ACB5UHU2_9FIRM</name>
<proteinExistence type="predicted"/>